<organism evidence="3 4">
    <name type="scientific">Lupinus luteus</name>
    <name type="common">European yellow lupine</name>
    <dbReference type="NCBI Taxonomy" id="3873"/>
    <lineage>
        <taxon>Eukaryota</taxon>
        <taxon>Viridiplantae</taxon>
        <taxon>Streptophyta</taxon>
        <taxon>Embryophyta</taxon>
        <taxon>Tracheophyta</taxon>
        <taxon>Spermatophyta</taxon>
        <taxon>Magnoliopsida</taxon>
        <taxon>eudicotyledons</taxon>
        <taxon>Gunneridae</taxon>
        <taxon>Pentapetalae</taxon>
        <taxon>rosids</taxon>
        <taxon>fabids</taxon>
        <taxon>Fabales</taxon>
        <taxon>Fabaceae</taxon>
        <taxon>Papilionoideae</taxon>
        <taxon>50 kb inversion clade</taxon>
        <taxon>genistoids sensu lato</taxon>
        <taxon>core genistoids</taxon>
        <taxon>Genisteae</taxon>
        <taxon>Lupinus</taxon>
    </lineage>
</organism>
<feature type="compositionally biased region" description="Polar residues" evidence="1">
    <location>
        <begin position="44"/>
        <end position="61"/>
    </location>
</feature>
<feature type="chain" id="PRO_5043740834" evidence="2">
    <location>
        <begin position="25"/>
        <end position="67"/>
    </location>
</feature>
<feature type="signal peptide" evidence="2">
    <location>
        <begin position="1"/>
        <end position="24"/>
    </location>
</feature>
<gene>
    <name evidence="3" type="ORF">LLUT_LOCUS27564</name>
</gene>
<proteinExistence type="predicted"/>
<keyword evidence="4" id="KW-1185">Reference proteome</keyword>
<protein>
    <submittedName>
        <fullName evidence="3">Uncharacterized protein</fullName>
    </submittedName>
</protein>
<dbReference type="EMBL" id="CAXHTB010000019">
    <property type="protein sequence ID" value="CAL0326504.1"/>
    <property type="molecule type" value="Genomic_DNA"/>
</dbReference>
<sequence>MARLNSALFITLLILACYSSFLDARIILKMEPQMAPSLKGTLPSLETTTNNERILQNSTPSPGAGHH</sequence>
<dbReference type="Proteomes" id="UP001497480">
    <property type="component" value="Unassembled WGS sequence"/>
</dbReference>
<evidence type="ECO:0000256" key="1">
    <source>
        <dbReference type="SAM" id="MobiDB-lite"/>
    </source>
</evidence>
<accession>A0AAV1XY85</accession>
<dbReference type="PROSITE" id="PS51257">
    <property type="entry name" value="PROKAR_LIPOPROTEIN"/>
    <property type="match status" value="1"/>
</dbReference>
<comment type="caution">
    <text evidence="3">The sequence shown here is derived from an EMBL/GenBank/DDBJ whole genome shotgun (WGS) entry which is preliminary data.</text>
</comment>
<feature type="region of interest" description="Disordered" evidence="1">
    <location>
        <begin position="38"/>
        <end position="67"/>
    </location>
</feature>
<keyword evidence="2" id="KW-0732">Signal</keyword>
<evidence type="ECO:0000256" key="2">
    <source>
        <dbReference type="SAM" id="SignalP"/>
    </source>
</evidence>
<name>A0AAV1XY85_LUPLU</name>
<evidence type="ECO:0000313" key="3">
    <source>
        <dbReference type="EMBL" id="CAL0326504.1"/>
    </source>
</evidence>
<reference evidence="3 4" key="1">
    <citation type="submission" date="2024-03" db="EMBL/GenBank/DDBJ databases">
        <authorList>
            <person name="Martinez-Hernandez J."/>
        </authorList>
    </citation>
    <scope>NUCLEOTIDE SEQUENCE [LARGE SCALE GENOMIC DNA]</scope>
</reference>
<dbReference type="AlphaFoldDB" id="A0AAV1XY85"/>
<evidence type="ECO:0000313" key="4">
    <source>
        <dbReference type="Proteomes" id="UP001497480"/>
    </source>
</evidence>